<feature type="region of interest" description="Disordered" evidence="1">
    <location>
        <begin position="227"/>
        <end position="254"/>
    </location>
</feature>
<gene>
    <name evidence="2" type="ORF">Tci_041062</name>
</gene>
<accession>A0A6L2M950</accession>
<protein>
    <submittedName>
        <fullName evidence="2">Retrovirus-related Pol polyprotein from transposon TNT 1-94</fullName>
    </submittedName>
</protein>
<proteinExistence type="predicted"/>
<reference evidence="2" key="1">
    <citation type="journal article" date="2019" name="Sci. Rep.">
        <title>Draft genome of Tanacetum cinerariifolium, the natural source of mosquito coil.</title>
        <authorList>
            <person name="Yamashiro T."/>
            <person name="Shiraishi A."/>
            <person name="Satake H."/>
            <person name="Nakayama K."/>
        </authorList>
    </citation>
    <scope>NUCLEOTIDE SEQUENCE</scope>
</reference>
<dbReference type="EMBL" id="BKCJ010005869">
    <property type="protein sequence ID" value="GEU69084.1"/>
    <property type="molecule type" value="Genomic_DNA"/>
</dbReference>
<name>A0A6L2M950_TANCI</name>
<organism evidence="2">
    <name type="scientific">Tanacetum cinerariifolium</name>
    <name type="common">Dalmatian daisy</name>
    <name type="synonym">Chrysanthemum cinerariifolium</name>
    <dbReference type="NCBI Taxonomy" id="118510"/>
    <lineage>
        <taxon>Eukaryota</taxon>
        <taxon>Viridiplantae</taxon>
        <taxon>Streptophyta</taxon>
        <taxon>Embryophyta</taxon>
        <taxon>Tracheophyta</taxon>
        <taxon>Spermatophyta</taxon>
        <taxon>Magnoliopsida</taxon>
        <taxon>eudicotyledons</taxon>
        <taxon>Gunneridae</taxon>
        <taxon>Pentapetalae</taxon>
        <taxon>asterids</taxon>
        <taxon>campanulids</taxon>
        <taxon>Asterales</taxon>
        <taxon>Asteraceae</taxon>
        <taxon>Asteroideae</taxon>
        <taxon>Anthemideae</taxon>
        <taxon>Anthemidinae</taxon>
        <taxon>Tanacetum</taxon>
    </lineage>
</organism>
<comment type="caution">
    <text evidence="2">The sequence shown here is derived from an EMBL/GenBank/DDBJ whole genome shotgun (WGS) entry which is preliminary data.</text>
</comment>
<dbReference type="AlphaFoldDB" id="A0A6L2M950"/>
<evidence type="ECO:0000256" key="1">
    <source>
        <dbReference type="SAM" id="MobiDB-lite"/>
    </source>
</evidence>
<sequence>MTSFGYRSNPRYAIKECSSCGTLYTRDCVCSIGTVEDKILVPKSPKNYARCTRCGYLVDGPNCQGCALLRQELEENLVTHSTDFQNTFEQSNASTNVVNAPREPYVVRQDNGSFVDEIIFDLNRAPDSPNQFYCFHCKDVLRDGEACKRCTCAQCGSVQTPGSVISILLPVGTPSTGSGNLYCQWELSPSSGNALLSIISSGQESSVQAKIKTSDALPSLLSKVTEALDSPSKSSPQPEGELIKKDKGTKAMSSNDLKKKGEHIYLIADQIKEQKKLEELAKADLAKQKVELGKEELVDLLGINVVKGLYKAKLQYDKYSDRMLSRRVQSKITNCDVLTRKGPITLKVCLNKKGTGWSTIYRQIKTGMDYLHKTEAELEIDFRKPLSEQDPFDKLNDLERKKRKHAYDIHYYFRSTKKFKSSVQYEDHPAGTVLNEPCLGMIMFNSVQRQDFVNIEDFGDFLNEMGSDYDRGQEAEQKQVKIMEDRRNKVHAEYHVLELQPEGPLSDEVIEVYLERFKLRFGKVRLADDKTLDITSIGDVVLKTSFGTSWTLKDVRIGMNMLASNGNVLDVRKVDIYFCRPGGLGKQKNLSFIMSVKTRKLQRSCGKFNANLQFGVAERLSRTLRAENTGLRAEALKMLWADSVGAQIRVRGPKKVGASRIVEDQMNNTLKVEHPSKREAPRLHSKESVQLKKAINEEMVSLEKNHMCFLVRIAIGKKASQRLWIFKVKEEHDDNKRDVHQVGDEREVEVLHSFNWPPSELITEDDVLPERVQRVPYVRRYRKCVPYVRWYRKVRATSLLKGRWFEVYRDYMRRRAVKLSASK</sequence>
<evidence type="ECO:0000313" key="2">
    <source>
        <dbReference type="EMBL" id="GEU69084.1"/>
    </source>
</evidence>